<proteinExistence type="predicted"/>
<accession>A0A3L7AL23</accession>
<comment type="caution">
    <text evidence="1">The sequence shown here is derived from an EMBL/GenBank/DDBJ whole genome shotgun (WGS) entry which is preliminary data.</text>
</comment>
<keyword evidence="3" id="KW-1185">Reference proteome</keyword>
<sequence length="309" mass="33227">MRSNTMNTPIRAASIDELLGDASGRFFGSLYRGAQQQSSLSFQARDPQTWSVQGSAMVRYPADWGRRGQVQRLPHLSTIDVVLFLAHIGSRFGELNRRSGSIAPTDIAALTHVVLRAGSAPIEALDNVPILGILSVQNRAVHAEVKIGNMRTSADYAIITNDWGESGRASHRAGDTPVITLTRVEVDAEAHTARCRIGLSGRVEAVPGDLRVVANIVACSQTAQALIAAVDGLSREDSDTLWMRKYEGWINPPGQPGQAEARVSVDQHRTMNVGDRVFSIFAGQACGYGVDSRFSLAHAIPHGPVARAA</sequence>
<dbReference type="EMBL" id="RCUY01000011">
    <property type="protein sequence ID" value="RLP80695.1"/>
    <property type="molecule type" value="Genomic_DNA"/>
</dbReference>
<dbReference type="OrthoDB" id="4919083at2"/>
<evidence type="ECO:0000313" key="3">
    <source>
        <dbReference type="Proteomes" id="UP000269438"/>
    </source>
</evidence>
<name>A0A3L7AL23_9MICO</name>
<evidence type="ECO:0008006" key="4">
    <source>
        <dbReference type="Google" id="ProtNLM"/>
    </source>
</evidence>
<dbReference type="AlphaFoldDB" id="A0A3L7AL23"/>
<dbReference type="InterPro" id="IPR008799">
    <property type="entry name" value="Pseudomon_AvrD"/>
</dbReference>
<gene>
    <name evidence="2" type="ORF">D9V34_00270</name>
    <name evidence="1" type="ORF">D9V34_12565</name>
</gene>
<organism evidence="1 3">
    <name type="scientific">Mycetocola lacteus</name>
    <dbReference type="NCBI Taxonomy" id="76637"/>
    <lineage>
        <taxon>Bacteria</taxon>
        <taxon>Bacillati</taxon>
        <taxon>Actinomycetota</taxon>
        <taxon>Actinomycetes</taxon>
        <taxon>Micrococcales</taxon>
        <taxon>Microbacteriaceae</taxon>
        <taxon>Mycetocola</taxon>
    </lineage>
</organism>
<dbReference type="Pfam" id="PF05655">
    <property type="entry name" value="AvrD"/>
    <property type="match status" value="2"/>
</dbReference>
<evidence type="ECO:0000313" key="2">
    <source>
        <dbReference type="EMBL" id="RLP84480.1"/>
    </source>
</evidence>
<dbReference type="Proteomes" id="UP000269438">
    <property type="component" value="Unassembled WGS sequence"/>
</dbReference>
<evidence type="ECO:0000313" key="1">
    <source>
        <dbReference type="EMBL" id="RLP80695.1"/>
    </source>
</evidence>
<reference evidence="1 3" key="1">
    <citation type="submission" date="2018-10" db="EMBL/GenBank/DDBJ databases">
        <authorList>
            <person name="Li J."/>
        </authorList>
    </citation>
    <scope>NUCLEOTIDE SEQUENCE [LARGE SCALE GENOMIC DNA]</scope>
    <source>
        <strain evidence="1 3">JCM 11654</strain>
    </source>
</reference>
<dbReference type="EMBL" id="RCUY01000001">
    <property type="protein sequence ID" value="RLP84480.1"/>
    <property type="molecule type" value="Genomic_DNA"/>
</dbReference>
<protein>
    <recommendedName>
        <fullName evidence="4">Avirulence D protein (AvrD)</fullName>
    </recommendedName>
</protein>